<dbReference type="FunFam" id="3.30.160.60:FF:000100">
    <property type="entry name" value="Zinc finger 45-like"/>
    <property type="match status" value="1"/>
</dbReference>
<dbReference type="PANTHER" id="PTHR24376:SF235">
    <property type="entry name" value="C2H2-TYPE DOMAIN-CONTAINING PROTEIN"/>
    <property type="match status" value="1"/>
</dbReference>
<feature type="region of interest" description="Disordered" evidence="8">
    <location>
        <begin position="532"/>
        <end position="626"/>
    </location>
</feature>
<dbReference type="PROSITE" id="PS00028">
    <property type="entry name" value="ZINC_FINGER_C2H2_1"/>
    <property type="match status" value="13"/>
</dbReference>
<evidence type="ECO:0000313" key="10">
    <source>
        <dbReference type="Ensembl" id="ENSSFOP00015048005.1"/>
    </source>
</evidence>
<evidence type="ECO:0000256" key="6">
    <source>
        <dbReference type="ARBA" id="ARBA00023242"/>
    </source>
</evidence>
<feature type="domain" description="C2H2-type" evidence="9">
    <location>
        <begin position="951"/>
        <end position="978"/>
    </location>
</feature>
<dbReference type="GeneID" id="108922099"/>
<dbReference type="FunFam" id="3.30.160.60:FF:000446">
    <property type="entry name" value="Zinc finger protein"/>
    <property type="match status" value="1"/>
</dbReference>
<organism evidence="10 11">
    <name type="scientific">Scleropages formosus</name>
    <name type="common">Asian bonytongue</name>
    <name type="synonym">Osteoglossum formosum</name>
    <dbReference type="NCBI Taxonomy" id="113540"/>
    <lineage>
        <taxon>Eukaryota</taxon>
        <taxon>Metazoa</taxon>
        <taxon>Chordata</taxon>
        <taxon>Craniata</taxon>
        <taxon>Vertebrata</taxon>
        <taxon>Euteleostomi</taxon>
        <taxon>Actinopterygii</taxon>
        <taxon>Neopterygii</taxon>
        <taxon>Teleostei</taxon>
        <taxon>Osteoglossocephala</taxon>
        <taxon>Osteoglossomorpha</taxon>
        <taxon>Osteoglossiformes</taxon>
        <taxon>Osteoglossidae</taxon>
        <taxon>Scleropages</taxon>
    </lineage>
</organism>
<evidence type="ECO:0000256" key="4">
    <source>
        <dbReference type="ARBA" id="ARBA00022771"/>
    </source>
</evidence>
<reference evidence="10" key="2">
    <citation type="submission" date="2025-08" db="UniProtKB">
        <authorList>
            <consortium name="Ensembl"/>
        </authorList>
    </citation>
    <scope>IDENTIFICATION</scope>
</reference>
<evidence type="ECO:0000256" key="5">
    <source>
        <dbReference type="ARBA" id="ARBA00022833"/>
    </source>
</evidence>
<gene>
    <name evidence="10" type="primary">znf574</name>
</gene>
<feature type="compositionally biased region" description="Low complexity" evidence="8">
    <location>
        <begin position="282"/>
        <end position="292"/>
    </location>
</feature>
<feature type="domain" description="C2H2-type" evidence="9">
    <location>
        <begin position="638"/>
        <end position="665"/>
    </location>
</feature>
<feature type="domain" description="C2H2-type" evidence="9">
    <location>
        <begin position="827"/>
        <end position="854"/>
    </location>
</feature>
<dbReference type="FunFam" id="3.30.160.60:FF:000184">
    <property type="entry name" value="Zinc finger protein 333"/>
    <property type="match status" value="1"/>
</dbReference>
<reference evidence="10 11" key="1">
    <citation type="submission" date="2019-04" db="EMBL/GenBank/DDBJ databases">
        <authorList>
            <consortium name="Wellcome Sanger Institute Data Sharing"/>
        </authorList>
    </citation>
    <scope>NUCLEOTIDE SEQUENCE [LARGE SCALE GENOMIC DNA]</scope>
</reference>
<evidence type="ECO:0000256" key="7">
    <source>
        <dbReference type="PROSITE-ProRule" id="PRU00042"/>
    </source>
</evidence>
<dbReference type="Proteomes" id="UP000694397">
    <property type="component" value="Chromosome 18"/>
</dbReference>
<evidence type="ECO:0000256" key="2">
    <source>
        <dbReference type="ARBA" id="ARBA00022723"/>
    </source>
</evidence>
<evidence type="ECO:0000259" key="9">
    <source>
        <dbReference type="PROSITE" id="PS50157"/>
    </source>
</evidence>
<dbReference type="RefSeq" id="XP_029115977.1">
    <property type="nucleotide sequence ID" value="XM_029260144.1"/>
</dbReference>
<dbReference type="InterPro" id="IPR036236">
    <property type="entry name" value="Znf_C2H2_sf"/>
</dbReference>
<keyword evidence="5" id="KW-0862">Zinc</keyword>
<feature type="domain" description="C2H2-type" evidence="9">
    <location>
        <begin position="782"/>
        <end position="809"/>
    </location>
</feature>
<accession>A0A8C9VE19</accession>
<keyword evidence="3" id="KW-0677">Repeat</keyword>
<feature type="domain" description="C2H2-type" evidence="9">
    <location>
        <begin position="895"/>
        <end position="922"/>
    </location>
</feature>
<dbReference type="Pfam" id="PF00096">
    <property type="entry name" value="zf-C2H2"/>
    <property type="match status" value="8"/>
</dbReference>
<feature type="domain" description="C2H2-type" evidence="9">
    <location>
        <begin position="666"/>
        <end position="693"/>
    </location>
</feature>
<dbReference type="FunFam" id="3.30.160.60:FF:000690">
    <property type="entry name" value="Zinc finger protein 354C"/>
    <property type="match status" value="2"/>
</dbReference>
<dbReference type="AlphaFoldDB" id="A0A8C9VE19"/>
<reference evidence="10" key="3">
    <citation type="submission" date="2025-09" db="UniProtKB">
        <authorList>
            <consortium name="Ensembl"/>
        </authorList>
    </citation>
    <scope>IDENTIFICATION</scope>
</reference>
<keyword evidence="4 7" id="KW-0863">Zinc-finger</keyword>
<dbReference type="GO" id="GO:0008270">
    <property type="term" value="F:zinc ion binding"/>
    <property type="evidence" value="ECO:0007669"/>
    <property type="project" value="UniProtKB-KW"/>
</dbReference>
<feature type="region of interest" description="Disordered" evidence="8">
    <location>
        <begin position="247"/>
        <end position="322"/>
    </location>
</feature>
<evidence type="ECO:0000256" key="1">
    <source>
        <dbReference type="ARBA" id="ARBA00004123"/>
    </source>
</evidence>
<feature type="compositionally biased region" description="Polar residues" evidence="8">
    <location>
        <begin position="560"/>
        <end position="582"/>
    </location>
</feature>
<evidence type="ECO:0000256" key="3">
    <source>
        <dbReference type="ARBA" id="ARBA00022737"/>
    </source>
</evidence>
<feature type="domain" description="C2H2-type" evidence="9">
    <location>
        <begin position="507"/>
        <end position="534"/>
    </location>
</feature>
<feature type="domain" description="C2H2-type" evidence="9">
    <location>
        <begin position="477"/>
        <end position="499"/>
    </location>
</feature>
<feature type="domain" description="C2H2-type" evidence="9">
    <location>
        <begin position="979"/>
        <end position="1006"/>
    </location>
</feature>
<feature type="domain" description="C2H2-type" evidence="9">
    <location>
        <begin position="694"/>
        <end position="721"/>
    </location>
</feature>
<feature type="compositionally biased region" description="Basic and acidic residues" evidence="8">
    <location>
        <begin position="607"/>
        <end position="620"/>
    </location>
</feature>
<dbReference type="Ensembl" id="ENSSFOT00015060603.1">
    <property type="protein sequence ID" value="ENSSFOP00015048005.1"/>
    <property type="gene ID" value="ENSSFOG00015025340.1"/>
</dbReference>
<dbReference type="GO" id="GO:0005634">
    <property type="term" value="C:nucleus"/>
    <property type="evidence" value="ECO:0007669"/>
    <property type="project" value="UniProtKB-SubCell"/>
</dbReference>
<name>A0A8C9VE19_SCLFO</name>
<feature type="compositionally biased region" description="Basic and acidic residues" evidence="8">
    <location>
        <begin position="296"/>
        <end position="305"/>
    </location>
</feature>
<evidence type="ECO:0000313" key="11">
    <source>
        <dbReference type="Proteomes" id="UP000694397"/>
    </source>
</evidence>
<feature type="domain" description="C2H2-type" evidence="9">
    <location>
        <begin position="727"/>
        <end position="754"/>
    </location>
</feature>
<keyword evidence="11" id="KW-1185">Reference proteome</keyword>
<feature type="domain" description="C2H2-type" evidence="9">
    <location>
        <begin position="360"/>
        <end position="387"/>
    </location>
</feature>
<dbReference type="Gene3D" id="3.30.160.60">
    <property type="entry name" value="Classic Zinc Finger"/>
    <property type="match status" value="12"/>
</dbReference>
<dbReference type="PANTHER" id="PTHR24376">
    <property type="entry name" value="ZINC FINGER PROTEIN"/>
    <property type="match status" value="1"/>
</dbReference>
<feature type="compositionally biased region" description="Basic residues" evidence="8">
    <location>
        <begin position="310"/>
        <end position="319"/>
    </location>
</feature>
<comment type="subcellular location">
    <subcellularLocation>
        <location evidence="1">Nucleus</location>
    </subcellularLocation>
</comment>
<dbReference type="FunFam" id="3.30.160.60:FF:001763">
    <property type="entry name" value="Zinc finger protein 574"/>
    <property type="match status" value="1"/>
</dbReference>
<feature type="region of interest" description="Disordered" evidence="8">
    <location>
        <begin position="199"/>
        <end position="227"/>
    </location>
</feature>
<feature type="domain" description="C2H2-type" evidence="9">
    <location>
        <begin position="330"/>
        <end position="357"/>
    </location>
</feature>
<keyword evidence="6" id="KW-0539">Nucleus</keyword>
<dbReference type="OrthoDB" id="6077919at2759"/>
<feature type="compositionally biased region" description="Polar residues" evidence="8">
    <location>
        <begin position="68"/>
        <end position="81"/>
    </location>
</feature>
<proteinExistence type="predicted"/>
<feature type="domain" description="C2H2-type" evidence="9">
    <location>
        <begin position="923"/>
        <end position="950"/>
    </location>
</feature>
<protein>
    <submittedName>
        <fullName evidence="10">Zinc finger protein 574</fullName>
    </submittedName>
</protein>
<keyword evidence="2" id="KW-0479">Metal-binding</keyword>
<dbReference type="FunFam" id="3.30.160.60:FF:001800">
    <property type="entry name" value="Zinc finger protein 467"/>
    <property type="match status" value="1"/>
</dbReference>
<dbReference type="InterPro" id="IPR013087">
    <property type="entry name" value="Znf_C2H2_type"/>
</dbReference>
<evidence type="ECO:0000256" key="8">
    <source>
        <dbReference type="SAM" id="MobiDB-lite"/>
    </source>
</evidence>
<dbReference type="GO" id="GO:0060216">
    <property type="term" value="P:definitive hemopoiesis"/>
    <property type="evidence" value="ECO:0007669"/>
    <property type="project" value="Ensembl"/>
</dbReference>
<dbReference type="SMART" id="SM00355">
    <property type="entry name" value="ZnF_C2H2"/>
    <property type="match status" value="17"/>
</dbReference>
<dbReference type="PROSITE" id="PS50157">
    <property type="entry name" value="ZINC_FINGER_C2H2_2"/>
    <property type="match status" value="15"/>
</dbReference>
<sequence>MDGSSVYMCFPCYQEFNSLEEVLAHQLTCSPDGVGKEAPGLQVENDTGAQACASLMKPGDPQEPDQAKPQSPAQGTQSRGSPGSDLHIQYQCGDCGFLFESLNLWQQHRKLGECLLAEEEPGGGANELEYAELIAGQHDGKLIEAGRQTAAQTEADGQVVVHIEQLVEADGQSAGHIQQLVHAGGQSSGHVQQLVEADGQGESVRAEEWTPLEETGESGADKTRVAVGTESWRTAKVDELRRECRERERAVSQDHSYLQCDEAGESEGPGAAGTEKQKEAETVAAEVGAETTQSASEKEDDKSHDQNVASRKRGSRKSKASSASASSQSLLCVDCGCGFGLVPELVAHRRTHHGLDGPLHRCNICGESFLNTTLFLYHRRQHRKREHEGQGGEEAQLEEERSVGALERAISIDQTLETASRGEQGILEVETESVQVIAEENLTFSMTVEAATEEHVSDQTEVPAGVAAAPAEKALSFLCVACGSGFNTEPELVEHRRAHHALGEALHRCTECGQGFMNTTLFLYHRRAHRDTDGERGAGEATSMENSPGASKRLELLSPASVTPKRTSSPALSLLRKSQTENGGRGGADVSKDRVTGGDVATGDSQQQKRDPVPELHKNDLPAPPELYRDWSRTPLPHACPHCGRTFTRRCLLRAHVFSHTGEKLFSCKVCGKAFTCSSNLMRHSRTHLAARPYTCECCGKTFSQSSTLKRHRFTHASEDGAGQRPHACDDCPSRFHTRTQLQRHRLQHTGNPFSCSQCGQSFKRKRHLDLHSLTHQEVEPRSCPHCSAQFRSQSVLNVHIRRCSGEDDRARGRGRGQGRGRSVGQLECDMCGHCCVTQEGLDLHRLSHTGQTPLRCPLSPCRRRFATSAALEAHVLAHCKQLATKGTGGAPRPFRCEHCGKGFAYASTFRLHMRIHTGERPYECSQCGKRFRQLPHLQDHERIHSGERPFTCWVCGKSFSVAARLTEHARTHSGEKPYACGLCPRAFRSRSNLDKHSKVHGGSTAARNLAGEGEAAVRTILLVQTPAQIAEGSAPVLPGNQSETAAVFPGTASSVVLLHPSIAVVDVQDIQHAVEFIIEETV</sequence>
<feature type="domain" description="C2H2-type" evidence="9">
    <location>
        <begin position="754"/>
        <end position="781"/>
    </location>
</feature>
<feature type="region of interest" description="Disordered" evidence="8">
    <location>
        <begin position="55"/>
        <end position="84"/>
    </location>
</feature>
<dbReference type="SUPFAM" id="SSF57667">
    <property type="entry name" value="beta-beta-alpha zinc fingers"/>
    <property type="match status" value="9"/>
</dbReference>
<dbReference type="GeneTree" id="ENSGT00940000166708"/>